<evidence type="ECO:0000256" key="7">
    <source>
        <dbReference type="ARBA" id="ARBA00023136"/>
    </source>
</evidence>
<proteinExistence type="predicted"/>
<comment type="subcellular location">
    <subcellularLocation>
        <location evidence="1">Cell membrane</location>
        <topology evidence="1">Multi-pass membrane protein</topology>
    </subcellularLocation>
</comment>
<feature type="transmembrane region" description="Helical" evidence="8">
    <location>
        <begin position="320"/>
        <end position="341"/>
    </location>
</feature>
<dbReference type="Pfam" id="PF00083">
    <property type="entry name" value="Sugar_tr"/>
    <property type="match status" value="1"/>
</dbReference>
<sequence length="466" mass="50870">MTTAVEKTFWPQWLAGFTVSLAVLTASLANGWASPFLAKLTSDDVDTSFKITPDEGSWVASLLSLGRVFGAVAGAICQGTIGRKKTMLVGALPLTFGWVCMIFAKSVEYLYVARFCNGMGSGMIWGALSLYMGEIADPSIRGSLIFLNLNASSMGSLLGNAIGPFLGLEEYGYVAVSLAAAFIIFFSWIPESPYHYVLQGDLKRAEASLLWYKRHADAPKEIAELKEFMGNTNNDSESFRNKIKVFCKPNNAKNMAIVTMLNLFLYCGGHNVISSYSEIIVRKSDIRIAPSIVVMALGVIMVIAGGVAMVFVDKCGRRPLLIYSSFGVCASMVMLGIHFNLLAWQVDPHAIDWLPIVALVLYNFALPCGMLSMPNTLLGELFPPTLKTIASLTFTCTAAFISFCAIRAFQPVLDLVGERAIFFMIASAALCVAPFTYFLVPETKGKTLIEIQENMGRKKEDIVTRL</sequence>
<protein>
    <submittedName>
        <fullName evidence="12">Facilitated trehalose transporter Tret1</fullName>
    </submittedName>
    <submittedName>
        <fullName evidence="10">Tret1-2_1 protein</fullName>
    </submittedName>
</protein>
<dbReference type="GeneID" id="105268899"/>
<dbReference type="PANTHER" id="PTHR48021">
    <property type="match status" value="1"/>
</dbReference>
<dbReference type="InterPro" id="IPR036259">
    <property type="entry name" value="MFS_trans_sf"/>
</dbReference>
<dbReference type="EMBL" id="GBYB01013432">
    <property type="protein sequence ID" value="JAG83199.1"/>
    <property type="molecule type" value="Transcribed_RNA"/>
</dbReference>
<keyword evidence="3" id="KW-1003">Cell membrane</keyword>
<evidence type="ECO:0000313" key="10">
    <source>
        <dbReference type="EMBL" id="JAG83199.1"/>
    </source>
</evidence>
<accession>A0A0C9RJJ5</accession>
<keyword evidence="6 8" id="KW-1133">Transmembrane helix</keyword>
<keyword evidence="7 8" id="KW-0472">Membrane</keyword>
<dbReference type="InterPro" id="IPR005828">
    <property type="entry name" value="MFS_sugar_transport-like"/>
</dbReference>
<keyword evidence="5 8" id="KW-0812">Transmembrane</keyword>
<keyword evidence="4" id="KW-0762">Sugar transport</keyword>
<organism evidence="10">
    <name type="scientific">Fopius arisanus</name>
    <dbReference type="NCBI Taxonomy" id="64838"/>
    <lineage>
        <taxon>Eukaryota</taxon>
        <taxon>Metazoa</taxon>
        <taxon>Ecdysozoa</taxon>
        <taxon>Arthropoda</taxon>
        <taxon>Hexapoda</taxon>
        <taxon>Insecta</taxon>
        <taxon>Pterygota</taxon>
        <taxon>Neoptera</taxon>
        <taxon>Endopterygota</taxon>
        <taxon>Hymenoptera</taxon>
        <taxon>Apocrita</taxon>
        <taxon>Ichneumonoidea</taxon>
        <taxon>Braconidae</taxon>
        <taxon>Opiinae</taxon>
        <taxon>Fopius</taxon>
    </lineage>
</organism>
<feature type="transmembrane region" description="Helical" evidence="8">
    <location>
        <begin position="389"/>
        <end position="409"/>
    </location>
</feature>
<feature type="transmembrane region" description="Helical" evidence="8">
    <location>
        <begin position="171"/>
        <end position="189"/>
    </location>
</feature>
<dbReference type="InterPro" id="IPR050549">
    <property type="entry name" value="MFS_Trehalose_Transporter"/>
</dbReference>
<keyword evidence="11" id="KW-1185">Reference proteome</keyword>
<dbReference type="InterPro" id="IPR020846">
    <property type="entry name" value="MFS_dom"/>
</dbReference>
<feature type="transmembrane region" description="Helical" evidence="8">
    <location>
        <begin position="144"/>
        <end position="165"/>
    </location>
</feature>
<evidence type="ECO:0000259" key="9">
    <source>
        <dbReference type="PROSITE" id="PS50850"/>
    </source>
</evidence>
<reference evidence="10" key="1">
    <citation type="submission" date="2015-01" db="EMBL/GenBank/DDBJ databases">
        <title>Transcriptome Assembly of Fopius arisanus.</title>
        <authorList>
            <person name="Geib S."/>
        </authorList>
    </citation>
    <scope>NUCLEOTIDE SEQUENCE</scope>
</reference>
<evidence type="ECO:0000313" key="12">
    <source>
        <dbReference type="RefSeq" id="XP_011307096.1"/>
    </source>
</evidence>
<dbReference type="PROSITE" id="PS50850">
    <property type="entry name" value="MFS"/>
    <property type="match status" value="1"/>
</dbReference>
<evidence type="ECO:0000256" key="8">
    <source>
        <dbReference type="SAM" id="Phobius"/>
    </source>
</evidence>
<evidence type="ECO:0000256" key="2">
    <source>
        <dbReference type="ARBA" id="ARBA00022448"/>
    </source>
</evidence>
<name>A0A0C9RJJ5_9HYME</name>
<evidence type="ECO:0000256" key="4">
    <source>
        <dbReference type="ARBA" id="ARBA00022597"/>
    </source>
</evidence>
<dbReference type="Gene3D" id="1.20.1250.20">
    <property type="entry name" value="MFS general substrate transporter like domains"/>
    <property type="match status" value="1"/>
</dbReference>
<gene>
    <name evidence="10" type="primary">Tret1-2_1</name>
    <name evidence="12" type="synonym">LOC105268899</name>
    <name evidence="10" type="ORF">g.43910</name>
</gene>
<dbReference type="FunFam" id="1.20.1250.20:FF:000218">
    <property type="entry name" value="facilitated trehalose transporter Tret1"/>
    <property type="match status" value="1"/>
</dbReference>
<dbReference type="SUPFAM" id="SSF103473">
    <property type="entry name" value="MFS general substrate transporter"/>
    <property type="match status" value="1"/>
</dbReference>
<feature type="transmembrane region" description="Helical" evidence="8">
    <location>
        <begin position="256"/>
        <end position="276"/>
    </location>
</feature>
<dbReference type="Proteomes" id="UP000694866">
    <property type="component" value="Unplaced"/>
</dbReference>
<feature type="transmembrane region" description="Helical" evidence="8">
    <location>
        <begin position="353"/>
        <end position="377"/>
    </location>
</feature>
<reference evidence="12" key="2">
    <citation type="submission" date="2025-04" db="UniProtKB">
        <authorList>
            <consortium name="RefSeq"/>
        </authorList>
    </citation>
    <scope>IDENTIFICATION</scope>
    <source>
        <strain evidence="12">USDA-PBARC FA_bdor</strain>
        <tissue evidence="12">Whole organism</tissue>
    </source>
</reference>
<feature type="transmembrane region" description="Helical" evidence="8">
    <location>
        <begin position="110"/>
        <end position="132"/>
    </location>
</feature>
<feature type="domain" description="Major facilitator superfamily (MFS) profile" evidence="9">
    <location>
        <begin position="19"/>
        <end position="444"/>
    </location>
</feature>
<dbReference type="KEGG" id="fas:105268899"/>
<dbReference type="OrthoDB" id="8120565at2759"/>
<evidence type="ECO:0000256" key="6">
    <source>
        <dbReference type="ARBA" id="ARBA00022989"/>
    </source>
</evidence>
<evidence type="ECO:0000313" key="11">
    <source>
        <dbReference type="Proteomes" id="UP000694866"/>
    </source>
</evidence>
<feature type="transmembrane region" description="Helical" evidence="8">
    <location>
        <begin position="288"/>
        <end position="311"/>
    </location>
</feature>
<dbReference type="GO" id="GO:0005886">
    <property type="term" value="C:plasma membrane"/>
    <property type="evidence" value="ECO:0007669"/>
    <property type="project" value="UniProtKB-SubCell"/>
</dbReference>
<dbReference type="RefSeq" id="XP_011307096.1">
    <property type="nucleotide sequence ID" value="XM_011308794.1"/>
</dbReference>
<feature type="transmembrane region" description="Helical" evidence="8">
    <location>
        <begin position="421"/>
        <end position="440"/>
    </location>
</feature>
<feature type="transmembrane region" description="Helical" evidence="8">
    <location>
        <begin position="57"/>
        <end position="76"/>
    </location>
</feature>
<evidence type="ECO:0000256" key="5">
    <source>
        <dbReference type="ARBA" id="ARBA00022692"/>
    </source>
</evidence>
<dbReference type="AlphaFoldDB" id="A0A0C9RJJ5"/>
<dbReference type="GO" id="GO:0022857">
    <property type="term" value="F:transmembrane transporter activity"/>
    <property type="evidence" value="ECO:0007669"/>
    <property type="project" value="InterPro"/>
</dbReference>
<accession>A0A9R1U4T6</accession>
<evidence type="ECO:0000256" key="1">
    <source>
        <dbReference type="ARBA" id="ARBA00004651"/>
    </source>
</evidence>
<dbReference type="PANTHER" id="PTHR48021:SF46">
    <property type="entry name" value="MAJOR FACILITATOR SUPERFAMILY (MFS) PROFILE DOMAIN-CONTAINING PROTEIN"/>
    <property type="match status" value="1"/>
</dbReference>
<keyword evidence="2" id="KW-0813">Transport</keyword>
<evidence type="ECO:0000256" key="3">
    <source>
        <dbReference type="ARBA" id="ARBA00022475"/>
    </source>
</evidence>